<accession>A0A645J7U4</accession>
<name>A0A645J7U4_9ZZZZ</name>
<proteinExistence type="predicted"/>
<comment type="caution">
    <text evidence="1">The sequence shown here is derived from an EMBL/GenBank/DDBJ whole genome shotgun (WGS) entry which is preliminary data.</text>
</comment>
<reference evidence="1" key="1">
    <citation type="submission" date="2019-08" db="EMBL/GenBank/DDBJ databases">
        <authorList>
            <person name="Kucharzyk K."/>
            <person name="Murdoch R.W."/>
            <person name="Higgins S."/>
            <person name="Loffler F."/>
        </authorList>
    </citation>
    <scope>NUCLEOTIDE SEQUENCE</scope>
</reference>
<gene>
    <name evidence="1" type="ORF">SDC9_206922</name>
</gene>
<protein>
    <submittedName>
        <fullName evidence="1">Uncharacterized protein</fullName>
    </submittedName>
</protein>
<dbReference type="AlphaFoldDB" id="A0A645J7U4"/>
<sequence>MRRNKLDAFGKHPWKAEVTEGDAGVASTTITGWFTEVYEPVYTPEP</sequence>
<dbReference type="EMBL" id="VSSQ01132938">
    <property type="protein sequence ID" value="MPN59202.1"/>
    <property type="molecule type" value="Genomic_DNA"/>
</dbReference>
<evidence type="ECO:0000313" key="1">
    <source>
        <dbReference type="EMBL" id="MPN59202.1"/>
    </source>
</evidence>
<organism evidence="1">
    <name type="scientific">bioreactor metagenome</name>
    <dbReference type="NCBI Taxonomy" id="1076179"/>
    <lineage>
        <taxon>unclassified sequences</taxon>
        <taxon>metagenomes</taxon>
        <taxon>ecological metagenomes</taxon>
    </lineage>
</organism>